<keyword evidence="14" id="KW-1185">Reference proteome</keyword>
<evidence type="ECO:0000256" key="10">
    <source>
        <dbReference type="RuleBase" id="RU363097"/>
    </source>
</evidence>
<keyword evidence="8" id="KW-0472">Membrane</keyword>
<dbReference type="Gene3D" id="3.40.50.720">
    <property type="entry name" value="NAD(P)-binding Rossmann-like Domain"/>
    <property type="match status" value="1"/>
</dbReference>
<dbReference type="CDD" id="cd09071">
    <property type="entry name" value="FAR_C"/>
    <property type="match status" value="1"/>
</dbReference>
<evidence type="ECO:0000256" key="7">
    <source>
        <dbReference type="ARBA" id="ARBA00023098"/>
    </source>
</evidence>
<dbReference type="InterPro" id="IPR036291">
    <property type="entry name" value="NAD(P)-bd_dom_sf"/>
</dbReference>
<evidence type="ECO:0000256" key="5">
    <source>
        <dbReference type="ARBA" id="ARBA00022857"/>
    </source>
</evidence>
<keyword evidence="10" id="KW-0560">Oxidoreductase</keyword>
<dbReference type="PANTHER" id="PTHR11011:SF107">
    <property type="entry name" value="FATTY ACYL-COA REDUCTASE"/>
    <property type="match status" value="1"/>
</dbReference>
<dbReference type="SUPFAM" id="SSF51735">
    <property type="entry name" value="NAD(P)-binding Rossmann-fold domains"/>
    <property type="match status" value="1"/>
</dbReference>
<evidence type="ECO:0000256" key="6">
    <source>
        <dbReference type="ARBA" id="ARBA00022989"/>
    </source>
</evidence>
<proteinExistence type="inferred from homology"/>
<name>A0A9P0GFA8_9CUCU</name>
<comment type="subcellular location">
    <subcellularLocation>
        <location evidence="1">Membrane</location>
        <topology evidence="1">Multi-pass membrane protein</topology>
    </subcellularLocation>
</comment>
<dbReference type="GO" id="GO:0102965">
    <property type="term" value="F:alcohol-forming long-chain fatty acyl-CoA reductase activity"/>
    <property type="evidence" value="ECO:0007669"/>
    <property type="project" value="UniProtKB-EC"/>
</dbReference>
<dbReference type="PANTHER" id="PTHR11011">
    <property type="entry name" value="MALE STERILITY PROTEIN 2-RELATED"/>
    <property type="match status" value="1"/>
</dbReference>
<dbReference type="Pfam" id="PF07993">
    <property type="entry name" value="NAD_binding_4"/>
    <property type="match status" value="1"/>
</dbReference>
<keyword evidence="4" id="KW-0812">Transmembrane</keyword>
<organism evidence="13 14">
    <name type="scientific">Psylliodes chrysocephalus</name>
    <dbReference type="NCBI Taxonomy" id="3402493"/>
    <lineage>
        <taxon>Eukaryota</taxon>
        <taxon>Metazoa</taxon>
        <taxon>Ecdysozoa</taxon>
        <taxon>Arthropoda</taxon>
        <taxon>Hexapoda</taxon>
        <taxon>Insecta</taxon>
        <taxon>Pterygota</taxon>
        <taxon>Neoptera</taxon>
        <taxon>Endopterygota</taxon>
        <taxon>Coleoptera</taxon>
        <taxon>Polyphaga</taxon>
        <taxon>Cucujiformia</taxon>
        <taxon>Chrysomeloidea</taxon>
        <taxon>Chrysomelidae</taxon>
        <taxon>Galerucinae</taxon>
        <taxon>Alticini</taxon>
        <taxon>Psylliodes</taxon>
    </lineage>
</organism>
<keyword evidence="6" id="KW-1133">Transmembrane helix</keyword>
<accession>A0A9P0GFA8</accession>
<dbReference type="GO" id="GO:0080019">
    <property type="term" value="F:alcohol-forming very long-chain fatty acyl-CoA reductase activity"/>
    <property type="evidence" value="ECO:0007669"/>
    <property type="project" value="InterPro"/>
</dbReference>
<evidence type="ECO:0000259" key="12">
    <source>
        <dbReference type="Pfam" id="PF07993"/>
    </source>
</evidence>
<dbReference type="GO" id="GO:0035336">
    <property type="term" value="P:long-chain fatty-acyl-CoA metabolic process"/>
    <property type="evidence" value="ECO:0007669"/>
    <property type="project" value="TreeGrafter"/>
</dbReference>
<evidence type="ECO:0000313" key="13">
    <source>
        <dbReference type="EMBL" id="CAH1107705.1"/>
    </source>
</evidence>
<evidence type="ECO:0000259" key="11">
    <source>
        <dbReference type="Pfam" id="PF03015"/>
    </source>
</evidence>
<keyword evidence="5 10" id="KW-0521">NADP</keyword>
<evidence type="ECO:0000256" key="2">
    <source>
        <dbReference type="ARBA" id="ARBA00005928"/>
    </source>
</evidence>
<dbReference type="EMBL" id="OV651815">
    <property type="protein sequence ID" value="CAH1107705.1"/>
    <property type="molecule type" value="Genomic_DNA"/>
</dbReference>
<dbReference type="InterPro" id="IPR013120">
    <property type="entry name" value="FAR_NAD-bd"/>
</dbReference>
<evidence type="ECO:0000256" key="8">
    <source>
        <dbReference type="ARBA" id="ARBA00023136"/>
    </source>
</evidence>
<sequence length="541" mass="62317">MTKKSLKEDDIVSYTAAMTVHLNRFYQYNSNQIESIWNETDSITNFYKNSNIFITGGTGFVGKALVEKLLRSCPDIQSIYLLMRPKKGRSIEERLDELLKNPVFGRIKQENIDVFLKVKAVCGDITHVNLGINKKEVTILLDKIDIVFHSAATVKFNEDLKQALIYNTLGTKQVLEFCTKIKQLKSFVYVSTAFSNSIREYIEEDVYETPYDPDAIFHFIDELSKEAFDVLSKKLLGNHPNTYTLTKALGEKIVLKYSEKIPSAIVRPSINVFLVTASWREPYPGWVDSVSGITGIFMECGRGTIKSIMCNEKYKMDIIPVDIVVNTLICAAWHTVQSRSNSMRVYNCVSGQANPITWKEFKLLTQKYSRQYPSKYVTWYPGFTYRTSKTTHIVCATLFQIIPSVILDVYLCCVGKKPIMLKISKKFYDALLAGSHFSTNEWRFEDSTMRSLIKAVNAAPDGKYFETDIDDSNGFSWEEYVKNFNLGVRQYILKDDLSSLEQAKIKLNRLFWFQKIIQIVPIYILCRIAVPYLNQWIWEML</sequence>
<dbReference type="Proteomes" id="UP001153636">
    <property type="component" value="Chromosome 3"/>
</dbReference>
<dbReference type="GO" id="GO:0005777">
    <property type="term" value="C:peroxisome"/>
    <property type="evidence" value="ECO:0007669"/>
    <property type="project" value="TreeGrafter"/>
</dbReference>
<dbReference type="OrthoDB" id="429813at2759"/>
<feature type="domain" description="Fatty acyl-CoA reductase C-terminal" evidence="11">
    <location>
        <begin position="399"/>
        <end position="495"/>
    </location>
</feature>
<reference evidence="13" key="1">
    <citation type="submission" date="2022-01" db="EMBL/GenBank/DDBJ databases">
        <authorList>
            <person name="King R."/>
        </authorList>
    </citation>
    <scope>NUCLEOTIDE SEQUENCE</scope>
</reference>
<keyword evidence="3 10" id="KW-0444">Lipid biosynthesis</keyword>
<feature type="domain" description="Thioester reductase (TE)" evidence="12">
    <location>
        <begin position="54"/>
        <end position="327"/>
    </location>
</feature>
<evidence type="ECO:0000256" key="4">
    <source>
        <dbReference type="ARBA" id="ARBA00022692"/>
    </source>
</evidence>
<protein>
    <recommendedName>
        <fullName evidence="10">Fatty acyl-CoA reductase</fullName>
        <ecNumber evidence="10">1.2.1.84</ecNumber>
    </recommendedName>
</protein>
<dbReference type="CDD" id="cd05236">
    <property type="entry name" value="FAR-N_SDR_e"/>
    <property type="match status" value="1"/>
</dbReference>
<evidence type="ECO:0000256" key="9">
    <source>
        <dbReference type="ARBA" id="ARBA00052530"/>
    </source>
</evidence>
<gene>
    <name evidence="13" type="ORF">PSYICH_LOCUS9151</name>
</gene>
<dbReference type="EC" id="1.2.1.84" evidence="10"/>
<comment type="catalytic activity">
    <reaction evidence="9 10">
        <text>a long-chain fatty acyl-CoA + 2 NADPH + 2 H(+) = a long-chain primary fatty alcohol + 2 NADP(+) + CoA</text>
        <dbReference type="Rhea" id="RHEA:52716"/>
        <dbReference type="ChEBI" id="CHEBI:15378"/>
        <dbReference type="ChEBI" id="CHEBI:57287"/>
        <dbReference type="ChEBI" id="CHEBI:57783"/>
        <dbReference type="ChEBI" id="CHEBI:58349"/>
        <dbReference type="ChEBI" id="CHEBI:77396"/>
        <dbReference type="ChEBI" id="CHEBI:83139"/>
        <dbReference type="EC" id="1.2.1.84"/>
    </reaction>
</comment>
<dbReference type="AlphaFoldDB" id="A0A9P0GFA8"/>
<dbReference type="GO" id="GO:0016020">
    <property type="term" value="C:membrane"/>
    <property type="evidence" value="ECO:0007669"/>
    <property type="project" value="UniProtKB-SubCell"/>
</dbReference>
<evidence type="ECO:0000256" key="1">
    <source>
        <dbReference type="ARBA" id="ARBA00004141"/>
    </source>
</evidence>
<evidence type="ECO:0000313" key="14">
    <source>
        <dbReference type="Proteomes" id="UP001153636"/>
    </source>
</evidence>
<dbReference type="FunFam" id="3.40.50.720:FF:000143">
    <property type="entry name" value="Fatty acyl-CoA reductase"/>
    <property type="match status" value="1"/>
</dbReference>
<dbReference type="Pfam" id="PF03015">
    <property type="entry name" value="Sterile"/>
    <property type="match status" value="1"/>
</dbReference>
<comment type="function">
    <text evidence="10">Catalyzes the reduction of fatty acyl-CoA to fatty alcohols.</text>
</comment>
<evidence type="ECO:0000256" key="3">
    <source>
        <dbReference type="ARBA" id="ARBA00022516"/>
    </source>
</evidence>
<dbReference type="InterPro" id="IPR026055">
    <property type="entry name" value="FAR"/>
</dbReference>
<keyword evidence="7 10" id="KW-0443">Lipid metabolism</keyword>
<comment type="similarity">
    <text evidence="2 10">Belongs to the fatty acyl-CoA reductase family.</text>
</comment>
<dbReference type="InterPro" id="IPR033640">
    <property type="entry name" value="FAR_C"/>
</dbReference>